<dbReference type="PANTHER" id="PTHR33223">
    <property type="entry name" value="CCHC-TYPE DOMAIN-CONTAINING PROTEIN"/>
    <property type="match status" value="1"/>
</dbReference>
<dbReference type="Proteomes" id="UP000189703">
    <property type="component" value="Unplaced"/>
</dbReference>
<gene>
    <name evidence="3" type="primary">LOC104609515</name>
</gene>
<dbReference type="AlphaFoldDB" id="A0A1U8B0D7"/>
<feature type="region of interest" description="Disordered" evidence="1">
    <location>
        <begin position="152"/>
        <end position="190"/>
    </location>
</feature>
<evidence type="ECO:0000313" key="3">
    <source>
        <dbReference type="RefSeq" id="XP_010274144.1"/>
    </source>
</evidence>
<dbReference type="GeneID" id="104609515"/>
<evidence type="ECO:0000256" key="1">
    <source>
        <dbReference type="SAM" id="MobiDB-lite"/>
    </source>
</evidence>
<feature type="compositionally biased region" description="Basic and acidic residues" evidence="1">
    <location>
        <begin position="154"/>
        <end position="168"/>
    </location>
</feature>
<dbReference type="OMA" id="HIESFWI"/>
<organism evidence="2 3">
    <name type="scientific">Nelumbo nucifera</name>
    <name type="common">Sacred lotus</name>
    <dbReference type="NCBI Taxonomy" id="4432"/>
    <lineage>
        <taxon>Eukaryota</taxon>
        <taxon>Viridiplantae</taxon>
        <taxon>Streptophyta</taxon>
        <taxon>Embryophyta</taxon>
        <taxon>Tracheophyta</taxon>
        <taxon>Spermatophyta</taxon>
        <taxon>Magnoliopsida</taxon>
        <taxon>Proteales</taxon>
        <taxon>Nelumbonaceae</taxon>
        <taxon>Nelumbo</taxon>
    </lineage>
</organism>
<keyword evidence="2" id="KW-1185">Reference proteome</keyword>
<accession>A0A1U8B0D7</accession>
<dbReference type="RefSeq" id="XP_010274144.1">
    <property type="nucleotide sequence ID" value="XM_010275842.1"/>
</dbReference>
<name>A0A1U8B0D7_NELNU</name>
<protein>
    <submittedName>
        <fullName evidence="3">Uncharacterized protein LOC104609515</fullName>
    </submittedName>
</protein>
<dbReference type="InParanoid" id="A0A1U8B0D7"/>
<proteinExistence type="predicted"/>
<evidence type="ECO:0000313" key="2">
    <source>
        <dbReference type="Proteomes" id="UP000189703"/>
    </source>
</evidence>
<dbReference type="PANTHER" id="PTHR33223:SF10">
    <property type="entry name" value="AMINOTRANSFERASE-LIKE PLANT MOBILE DOMAIN-CONTAINING PROTEIN"/>
    <property type="match status" value="1"/>
</dbReference>
<dbReference type="KEGG" id="nnu:104609515"/>
<dbReference type="OrthoDB" id="1740536at2759"/>
<reference evidence="3" key="1">
    <citation type="submission" date="2025-08" db="UniProtKB">
        <authorList>
            <consortium name="RefSeq"/>
        </authorList>
    </citation>
    <scope>IDENTIFICATION</scope>
</reference>
<sequence>MDVFSPDIVAEPLPPNFKAPTLEMYNGNTDSDNHLESFRALMIMYGYSGALTCRTFQATFKGATRWRPQKSVVSLMTVKKKRGESLRTYIDRFNKEELEVRDLDPLVSMHVAISGLLPSLALKCSIAKSQPKMKLEFLERAQKYIAVEEASATDAHERGIEHRDGAPEKKRKNGDQGRSNSNKKPLAYNQYMPLNSTRTQILMQIGQEKIMKWPEKLKKNEIEFHRGTGHDTEDCYDLKN</sequence>